<comment type="similarity">
    <text evidence="6">Belongs to the major facilitator superfamily. Phosphate:H(+) symporter (TC 2.A.1.9) family.</text>
</comment>
<protein>
    <submittedName>
        <fullName evidence="8">Uncharacterized protein</fullName>
    </submittedName>
</protein>
<evidence type="ECO:0000256" key="5">
    <source>
        <dbReference type="ARBA" id="ARBA00023136"/>
    </source>
</evidence>
<dbReference type="InterPro" id="IPR000109">
    <property type="entry name" value="POT_fam"/>
</dbReference>
<dbReference type="OMA" id="EEDHIPM"/>
<dbReference type="Gene3D" id="1.20.1250.20">
    <property type="entry name" value="MFS general substrate transporter like domains"/>
    <property type="match status" value="1"/>
</dbReference>
<dbReference type="Proteomes" id="UP000004994">
    <property type="component" value="Chromosome 12"/>
</dbReference>
<dbReference type="EnsemblPlants" id="Solyc12g042280.2.1">
    <property type="protein sequence ID" value="Solyc12g042280.2.1"/>
    <property type="gene ID" value="Solyc12g042280.2"/>
</dbReference>
<evidence type="ECO:0000256" key="7">
    <source>
        <dbReference type="SAM" id="Phobius"/>
    </source>
</evidence>
<evidence type="ECO:0000256" key="1">
    <source>
        <dbReference type="ARBA" id="ARBA00004141"/>
    </source>
</evidence>
<dbReference type="InParanoid" id="A0A3Q7J8N9"/>
<keyword evidence="5 7" id="KW-0472">Membrane</keyword>
<dbReference type="GO" id="GO:0009705">
    <property type="term" value="C:plant-type vacuole membrane"/>
    <property type="evidence" value="ECO:0000318"/>
    <property type="project" value="GO_Central"/>
</dbReference>
<sequence length="290" mass="32600">MDGDLDSASLQFSWALPLQVSFLVHHSTYFKSLGSPLTRICQVLVAPFHKWNLPVPDDSTLFYETTYKISVIDGSRKQLHIDELRNRLYVVYAQIVIFVEQGTSMDTAIGSFRISPASIIIFNSISVSIWVPIYDRILVPIASRLTVNEMGFSKLQRIGIGLFLYVLCMLAAAIVEFECLQLARDLDLMDELVAVPLNIFWQIPHYFILGVAEIFTSIGHLEFFNDQSPNAMCSLCSALTLMITAMGNYLSSFILTVVTSITTQDGKPGWIPNNLNSGHLDYFFLLFDCT</sequence>
<name>A0A3Q7J8N9_SOLLC</name>
<dbReference type="Pfam" id="PF00854">
    <property type="entry name" value="PTR2"/>
    <property type="match status" value="1"/>
</dbReference>
<evidence type="ECO:0000256" key="3">
    <source>
        <dbReference type="ARBA" id="ARBA00022692"/>
    </source>
</evidence>
<proteinExistence type="inferred from homology"/>
<dbReference type="GO" id="GO:0055085">
    <property type="term" value="P:transmembrane transport"/>
    <property type="evidence" value="ECO:0000318"/>
    <property type="project" value="GO_Central"/>
</dbReference>
<evidence type="ECO:0000313" key="8">
    <source>
        <dbReference type="EnsemblPlants" id="Solyc12g042280.2.1"/>
    </source>
</evidence>
<dbReference type="Gramene" id="Solyc12g042280.2.1">
    <property type="protein sequence ID" value="Solyc12g042280.2.1"/>
    <property type="gene ID" value="Solyc12g042280.2"/>
</dbReference>
<evidence type="ECO:0000256" key="6">
    <source>
        <dbReference type="ARBA" id="ARBA00044504"/>
    </source>
</evidence>
<evidence type="ECO:0000313" key="9">
    <source>
        <dbReference type="Proteomes" id="UP000004994"/>
    </source>
</evidence>
<organism evidence="8">
    <name type="scientific">Solanum lycopersicum</name>
    <name type="common">Tomato</name>
    <name type="synonym">Lycopersicon esculentum</name>
    <dbReference type="NCBI Taxonomy" id="4081"/>
    <lineage>
        <taxon>Eukaryota</taxon>
        <taxon>Viridiplantae</taxon>
        <taxon>Streptophyta</taxon>
        <taxon>Embryophyta</taxon>
        <taxon>Tracheophyta</taxon>
        <taxon>Spermatophyta</taxon>
        <taxon>Magnoliopsida</taxon>
        <taxon>eudicotyledons</taxon>
        <taxon>Gunneridae</taxon>
        <taxon>Pentapetalae</taxon>
        <taxon>asterids</taxon>
        <taxon>lamiids</taxon>
        <taxon>Solanales</taxon>
        <taxon>Solanaceae</taxon>
        <taxon>Solanoideae</taxon>
        <taxon>Solaneae</taxon>
        <taxon>Solanum</taxon>
        <taxon>Solanum subgen. Lycopersicon</taxon>
    </lineage>
</organism>
<accession>A0A3Q7J8N9</accession>
<dbReference type="GO" id="GO:0022857">
    <property type="term" value="F:transmembrane transporter activity"/>
    <property type="evidence" value="ECO:0000318"/>
    <property type="project" value="GO_Central"/>
</dbReference>
<comment type="similarity">
    <text evidence="2">Belongs to the major facilitator superfamily. Proton-dependent oligopeptide transporter (POT/PTR) (TC 2.A.17) family.</text>
</comment>
<dbReference type="AlphaFoldDB" id="A0A3Q7J8N9"/>
<dbReference type="PaxDb" id="4081-Solyc12g042280.1.1"/>
<keyword evidence="3 7" id="KW-0812">Transmembrane</keyword>
<evidence type="ECO:0000256" key="4">
    <source>
        <dbReference type="ARBA" id="ARBA00022989"/>
    </source>
</evidence>
<keyword evidence="9" id="KW-1185">Reference proteome</keyword>
<reference evidence="8" key="2">
    <citation type="submission" date="2019-01" db="UniProtKB">
        <authorList>
            <consortium name="EnsemblPlants"/>
        </authorList>
    </citation>
    <scope>IDENTIFICATION</scope>
    <source>
        <strain evidence="8">cv. Heinz 1706</strain>
    </source>
</reference>
<evidence type="ECO:0000256" key="2">
    <source>
        <dbReference type="ARBA" id="ARBA00005982"/>
    </source>
</evidence>
<dbReference type="PANTHER" id="PTHR11654">
    <property type="entry name" value="OLIGOPEPTIDE TRANSPORTER-RELATED"/>
    <property type="match status" value="1"/>
</dbReference>
<feature type="transmembrane region" description="Helical" evidence="7">
    <location>
        <begin position="162"/>
        <end position="183"/>
    </location>
</feature>
<reference evidence="8" key="1">
    <citation type="journal article" date="2012" name="Nature">
        <title>The tomato genome sequence provides insights into fleshy fruit evolution.</title>
        <authorList>
            <consortium name="Tomato Genome Consortium"/>
        </authorList>
    </citation>
    <scope>NUCLEOTIDE SEQUENCE [LARGE SCALE GENOMIC DNA]</scope>
    <source>
        <strain evidence="8">cv. Heinz 1706</strain>
    </source>
</reference>
<keyword evidence="4 7" id="KW-1133">Transmembrane helix</keyword>
<comment type="subcellular location">
    <subcellularLocation>
        <location evidence="1">Membrane</location>
        <topology evidence="1">Multi-pass membrane protein</topology>
    </subcellularLocation>
</comment>
<dbReference type="InterPro" id="IPR036259">
    <property type="entry name" value="MFS_trans_sf"/>
</dbReference>
<feature type="transmembrane region" description="Helical" evidence="7">
    <location>
        <begin position="203"/>
        <end position="223"/>
    </location>
</feature>
<feature type="transmembrane region" description="Helical" evidence="7">
    <location>
        <begin position="235"/>
        <end position="258"/>
    </location>
</feature>